<evidence type="ECO:0000313" key="8">
    <source>
        <dbReference type="EMBL" id="EFQ32309.1"/>
    </source>
</evidence>
<dbReference type="PANTHER" id="PTHR23501">
    <property type="entry name" value="MAJOR FACILITATOR SUPERFAMILY"/>
    <property type="match status" value="1"/>
</dbReference>
<dbReference type="PRINTS" id="PR01036">
    <property type="entry name" value="TCRTETB"/>
</dbReference>
<evidence type="ECO:0000256" key="1">
    <source>
        <dbReference type="ARBA" id="ARBA00004141"/>
    </source>
</evidence>
<dbReference type="GO" id="GO:0022857">
    <property type="term" value="F:transmembrane transporter activity"/>
    <property type="evidence" value="ECO:0007669"/>
    <property type="project" value="InterPro"/>
</dbReference>
<dbReference type="InterPro" id="IPR011701">
    <property type="entry name" value="MFS"/>
</dbReference>
<dbReference type="InterPro" id="IPR036259">
    <property type="entry name" value="MFS_trans_sf"/>
</dbReference>
<dbReference type="GO" id="GO:0005886">
    <property type="term" value="C:plasma membrane"/>
    <property type="evidence" value="ECO:0007669"/>
    <property type="project" value="TreeGrafter"/>
</dbReference>
<gene>
    <name evidence="8" type="ORF">GLRG_07453</name>
</gene>
<feature type="transmembrane region" description="Helical" evidence="6">
    <location>
        <begin position="56"/>
        <end position="73"/>
    </location>
</feature>
<evidence type="ECO:0000256" key="6">
    <source>
        <dbReference type="SAM" id="Phobius"/>
    </source>
</evidence>
<feature type="transmembrane region" description="Helical" evidence="6">
    <location>
        <begin position="20"/>
        <end position="44"/>
    </location>
</feature>
<keyword evidence="5 6" id="KW-0472">Membrane</keyword>
<dbReference type="SUPFAM" id="SSF103473">
    <property type="entry name" value="MFS general substrate transporter"/>
    <property type="match status" value="1"/>
</dbReference>
<dbReference type="RefSeq" id="XP_008096329.1">
    <property type="nucleotide sequence ID" value="XM_008098138.1"/>
</dbReference>
<name>E3QN71_COLGM</name>
<evidence type="ECO:0000256" key="5">
    <source>
        <dbReference type="ARBA" id="ARBA00023136"/>
    </source>
</evidence>
<evidence type="ECO:0000256" key="4">
    <source>
        <dbReference type="ARBA" id="ARBA00022989"/>
    </source>
</evidence>
<protein>
    <recommendedName>
        <fullName evidence="7">Major facilitator superfamily (MFS) profile domain-containing protein</fullName>
    </recommendedName>
</protein>
<evidence type="ECO:0000259" key="7">
    <source>
        <dbReference type="PROSITE" id="PS50850"/>
    </source>
</evidence>
<sequence>MSTALRLVVVMNIPLLLFGRAVHGLGAAGLITLVNICICDLFSLRGRGLYFGLRSIVWALASGLGPVLGGVFTD</sequence>
<reference evidence="9" key="1">
    <citation type="journal article" date="2012" name="Nat. Genet.">
        <title>Lifestyle transitions in plant pathogenic Colletotrichum fungi deciphered by genome and transcriptome analyses.</title>
        <authorList>
            <person name="O'Connell R.J."/>
            <person name="Thon M.R."/>
            <person name="Hacquard S."/>
            <person name="Amyotte S.G."/>
            <person name="Kleemann J."/>
            <person name="Torres M.F."/>
            <person name="Damm U."/>
            <person name="Buiate E.A."/>
            <person name="Epstein L."/>
            <person name="Alkan N."/>
            <person name="Altmueller J."/>
            <person name="Alvarado-Balderrama L."/>
            <person name="Bauser C.A."/>
            <person name="Becker C."/>
            <person name="Birren B.W."/>
            <person name="Chen Z."/>
            <person name="Choi J."/>
            <person name="Crouch J.A."/>
            <person name="Duvick J.P."/>
            <person name="Farman M.A."/>
            <person name="Gan P."/>
            <person name="Heiman D."/>
            <person name="Henrissat B."/>
            <person name="Howard R.J."/>
            <person name="Kabbage M."/>
            <person name="Koch C."/>
            <person name="Kracher B."/>
            <person name="Kubo Y."/>
            <person name="Law A.D."/>
            <person name="Lebrun M.-H."/>
            <person name="Lee Y.-H."/>
            <person name="Miyara I."/>
            <person name="Moore N."/>
            <person name="Neumann U."/>
            <person name="Nordstroem K."/>
            <person name="Panaccione D.G."/>
            <person name="Panstruga R."/>
            <person name="Place M."/>
            <person name="Proctor R.H."/>
            <person name="Prusky D."/>
            <person name="Rech G."/>
            <person name="Reinhardt R."/>
            <person name="Rollins J.A."/>
            <person name="Rounsley S."/>
            <person name="Schardl C.L."/>
            <person name="Schwartz D.C."/>
            <person name="Shenoy N."/>
            <person name="Shirasu K."/>
            <person name="Sikhakolli U.R."/>
            <person name="Stueber K."/>
            <person name="Sukno S.A."/>
            <person name="Sweigard J.A."/>
            <person name="Takano Y."/>
            <person name="Takahara H."/>
            <person name="Trail F."/>
            <person name="van der Does H.C."/>
            <person name="Voll L.M."/>
            <person name="Will I."/>
            <person name="Young S."/>
            <person name="Zeng Q."/>
            <person name="Zhang J."/>
            <person name="Zhou S."/>
            <person name="Dickman M.B."/>
            <person name="Schulze-Lefert P."/>
            <person name="Ver Loren van Themaat E."/>
            <person name="Ma L.-J."/>
            <person name="Vaillancourt L.J."/>
        </authorList>
    </citation>
    <scope>NUCLEOTIDE SEQUENCE [LARGE SCALE GENOMIC DNA]</scope>
    <source>
        <strain evidence="9">M1.001 / M2 / FGSC 10212</strain>
    </source>
</reference>
<dbReference type="HOGENOM" id="CLU_2687683_0_0_1"/>
<dbReference type="InterPro" id="IPR020846">
    <property type="entry name" value="MFS_dom"/>
</dbReference>
<evidence type="ECO:0000256" key="3">
    <source>
        <dbReference type="ARBA" id="ARBA00022692"/>
    </source>
</evidence>
<keyword evidence="4 6" id="KW-1133">Transmembrane helix</keyword>
<keyword evidence="3 6" id="KW-0812">Transmembrane</keyword>
<proteinExistence type="inferred from homology"/>
<evidence type="ECO:0000313" key="9">
    <source>
        <dbReference type="Proteomes" id="UP000008782"/>
    </source>
</evidence>
<comment type="similarity">
    <text evidence="2">Belongs to the major facilitator superfamily. TCR/Tet family.</text>
</comment>
<dbReference type="EMBL" id="GG697361">
    <property type="protein sequence ID" value="EFQ32309.1"/>
    <property type="molecule type" value="Genomic_DNA"/>
</dbReference>
<dbReference type="PANTHER" id="PTHR23501:SF102">
    <property type="entry name" value="DRUG TRANSPORTER, PUTATIVE (AFU_ORTHOLOGUE AFUA_3G08530)-RELATED"/>
    <property type="match status" value="1"/>
</dbReference>
<feature type="domain" description="Major facilitator superfamily (MFS) profile" evidence="7">
    <location>
        <begin position="1"/>
        <end position="74"/>
    </location>
</feature>
<evidence type="ECO:0000256" key="2">
    <source>
        <dbReference type="ARBA" id="ARBA00007520"/>
    </source>
</evidence>
<dbReference type="GeneID" id="24412818"/>
<dbReference type="VEuPathDB" id="FungiDB:GLRG_07453"/>
<dbReference type="OrthoDB" id="10021397at2759"/>
<organism evidence="9">
    <name type="scientific">Colletotrichum graminicola (strain M1.001 / M2 / FGSC 10212)</name>
    <name type="common">Maize anthracnose fungus</name>
    <name type="synonym">Glomerella graminicola</name>
    <dbReference type="NCBI Taxonomy" id="645133"/>
    <lineage>
        <taxon>Eukaryota</taxon>
        <taxon>Fungi</taxon>
        <taxon>Dikarya</taxon>
        <taxon>Ascomycota</taxon>
        <taxon>Pezizomycotina</taxon>
        <taxon>Sordariomycetes</taxon>
        <taxon>Hypocreomycetidae</taxon>
        <taxon>Glomerellales</taxon>
        <taxon>Glomerellaceae</taxon>
        <taxon>Colletotrichum</taxon>
        <taxon>Colletotrichum graminicola species complex</taxon>
    </lineage>
</organism>
<dbReference type="AlphaFoldDB" id="E3QN71"/>
<comment type="subcellular location">
    <subcellularLocation>
        <location evidence="1">Membrane</location>
        <topology evidence="1">Multi-pass membrane protein</topology>
    </subcellularLocation>
</comment>
<accession>E3QN71</accession>
<keyword evidence="9" id="KW-1185">Reference proteome</keyword>
<dbReference type="PROSITE" id="PS50850">
    <property type="entry name" value="MFS"/>
    <property type="match status" value="1"/>
</dbReference>
<dbReference type="Pfam" id="PF07690">
    <property type="entry name" value="MFS_1"/>
    <property type="match status" value="1"/>
</dbReference>
<dbReference type="Proteomes" id="UP000008782">
    <property type="component" value="Unassembled WGS sequence"/>
</dbReference>
<dbReference type="Gene3D" id="1.20.1720.10">
    <property type="entry name" value="Multidrug resistance protein D"/>
    <property type="match status" value="1"/>
</dbReference>